<dbReference type="Pfam" id="PF03060">
    <property type="entry name" value="NMO"/>
    <property type="match status" value="1"/>
</dbReference>
<sequence>MKTAITDIFDIDFPLFAFSHCRDVVAAVTNAGGMGVLGAAAHTPEYLEHELAWIDAHVGGKPYGVDIVMPASYRGRGEVSAENPREDFIKMIPDGHKRFVNDLLSAHGVAPIDTFDASVDATGLSHEGALKHLEIAFAHPIGLLVNALGPMPADVCQAAHARGIKTAALVGSVEHARRQVAAGIDVIVAQGTEAGGHCGEITTMVLVPDVVDAVEVPVLAAGGIGSGRQVAAALALGAAGVWTGSIWLTTNESNEPLVVKENLLSARAQDAVRSRAITGKPCRQLRTAWTEAFEGPDSPGTLPMPLQSLLFAPANDHIQAAGARELAGQAVGQIVGRMTAERRTADVYVDLIRESLDTVERLHDAFMA</sequence>
<gene>
    <name evidence="4" type="ORF">MCNS_40860</name>
</gene>
<evidence type="ECO:0000313" key="4">
    <source>
        <dbReference type="EMBL" id="BBZ41023.1"/>
    </source>
</evidence>
<dbReference type="InterPro" id="IPR004136">
    <property type="entry name" value="NMO"/>
</dbReference>
<keyword evidence="2" id="KW-0288">FMN</keyword>
<dbReference type="EMBL" id="AP022613">
    <property type="protein sequence ID" value="BBZ41023.1"/>
    <property type="molecule type" value="Genomic_DNA"/>
</dbReference>
<dbReference type="Proteomes" id="UP000467385">
    <property type="component" value="Chromosome"/>
</dbReference>
<proteinExistence type="predicted"/>
<accession>A0A1X1THX7</accession>
<dbReference type="STRING" id="44010.AWC00_07690"/>
<evidence type="ECO:0000256" key="3">
    <source>
        <dbReference type="ARBA" id="ARBA00023002"/>
    </source>
</evidence>
<dbReference type="OrthoDB" id="7165168at2"/>
<keyword evidence="1" id="KW-0285">Flavoprotein</keyword>
<dbReference type="CDD" id="cd04730">
    <property type="entry name" value="NPD_like"/>
    <property type="match status" value="1"/>
</dbReference>
<keyword evidence="4" id="KW-0503">Monooxygenase</keyword>
<organism evidence="4 5">
    <name type="scientific">Mycobacterium conspicuum</name>
    <dbReference type="NCBI Taxonomy" id="44010"/>
    <lineage>
        <taxon>Bacteria</taxon>
        <taxon>Bacillati</taxon>
        <taxon>Actinomycetota</taxon>
        <taxon>Actinomycetes</taxon>
        <taxon>Mycobacteriales</taxon>
        <taxon>Mycobacteriaceae</taxon>
        <taxon>Mycobacterium</taxon>
    </lineage>
</organism>
<dbReference type="GO" id="GO:0018580">
    <property type="term" value="F:nitronate monooxygenase activity"/>
    <property type="evidence" value="ECO:0007669"/>
    <property type="project" value="InterPro"/>
</dbReference>
<dbReference type="SUPFAM" id="SSF51412">
    <property type="entry name" value="Inosine monophosphate dehydrogenase (IMPDH)"/>
    <property type="match status" value="1"/>
</dbReference>
<evidence type="ECO:0000313" key="5">
    <source>
        <dbReference type="Proteomes" id="UP000467385"/>
    </source>
</evidence>
<dbReference type="PANTHER" id="PTHR32332">
    <property type="entry name" value="2-NITROPROPANE DIOXYGENASE"/>
    <property type="match status" value="1"/>
</dbReference>
<evidence type="ECO:0000256" key="2">
    <source>
        <dbReference type="ARBA" id="ARBA00022643"/>
    </source>
</evidence>
<evidence type="ECO:0000256" key="1">
    <source>
        <dbReference type="ARBA" id="ARBA00022630"/>
    </source>
</evidence>
<dbReference type="RefSeq" id="WP_085232073.1">
    <property type="nucleotide sequence ID" value="NZ_AP022613.1"/>
</dbReference>
<keyword evidence="5" id="KW-1185">Reference proteome</keyword>
<dbReference type="AlphaFoldDB" id="A0A1X1THX7"/>
<dbReference type="Gene3D" id="3.20.20.70">
    <property type="entry name" value="Aldolase class I"/>
    <property type="match status" value="1"/>
</dbReference>
<keyword evidence="3" id="KW-0560">Oxidoreductase</keyword>
<name>A0A1X1THX7_9MYCO</name>
<reference evidence="4 5" key="1">
    <citation type="journal article" date="2019" name="Emerg. Microbes Infect.">
        <title>Comprehensive subspecies identification of 175 nontuberculous mycobacteria species based on 7547 genomic profiles.</title>
        <authorList>
            <person name="Matsumoto Y."/>
            <person name="Kinjo T."/>
            <person name="Motooka D."/>
            <person name="Nabeya D."/>
            <person name="Jung N."/>
            <person name="Uechi K."/>
            <person name="Horii T."/>
            <person name="Iida T."/>
            <person name="Fujita J."/>
            <person name="Nakamura S."/>
        </authorList>
    </citation>
    <scope>NUCLEOTIDE SEQUENCE [LARGE SCALE GENOMIC DNA]</scope>
    <source>
        <strain evidence="4 5">JCM 14738</strain>
    </source>
</reference>
<dbReference type="InterPro" id="IPR013785">
    <property type="entry name" value="Aldolase_TIM"/>
</dbReference>
<dbReference type="PANTHER" id="PTHR32332:SF38">
    <property type="entry name" value="MONOOXYGENASE RV1533-RELATED"/>
    <property type="match status" value="1"/>
</dbReference>
<protein>
    <submittedName>
        <fullName evidence="4">Monooxygenase</fullName>
    </submittedName>
</protein>